<accession>A0A8S1LR28</accession>
<evidence type="ECO:0000313" key="2">
    <source>
        <dbReference type="Proteomes" id="UP000692954"/>
    </source>
</evidence>
<dbReference type="EMBL" id="CAJJDN010000025">
    <property type="protein sequence ID" value="CAD8069349.1"/>
    <property type="molecule type" value="Genomic_DNA"/>
</dbReference>
<name>A0A8S1LR28_9CILI</name>
<evidence type="ECO:0000313" key="1">
    <source>
        <dbReference type="EMBL" id="CAD8069349.1"/>
    </source>
</evidence>
<dbReference type="AlphaFoldDB" id="A0A8S1LR28"/>
<dbReference type="OrthoDB" id="312475at2759"/>
<protein>
    <submittedName>
        <fullName evidence="1">Uncharacterized protein</fullName>
    </submittedName>
</protein>
<dbReference type="Proteomes" id="UP000692954">
    <property type="component" value="Unassembled WGS sequence"/>
</dbReference>
<sequence>MNQYECQQDQHNNLTCSYICIEPFCKLKRISCFQCFQDKDSHESHQGLAIDEFQQKVKFRLQNLNQLKDALDLTKTLFNQFINNQIEFIRNHILEGKKYLDDNNLYKIRFINDYFISEQDNRAPYVQEQLFKIRKKIKRINEFISNIKCMDTKLVTKEINDIKIKAMDCIKRKYVGHYKDAIQILNKGLKEIPTCCSLISLKCTCLININKIDSAQRLINYAFQINCYDETVLLLLAKFMYLKNQYGKCLEICELSFEPNQYLAYFKLDSLKQLQETQKMLAFQKECEKKFGYQFYEQYLKHQNIKH</sequence>
<organism evidence="1 2">
    <name type="scientific">Paramecium sonneborni</name>
    <dbReference type="NCBI Taxonomy" id="65129"/>
    <lineage>
        <taxon>Eukaryota</taxon>
        <taxon>Sar</taxon>
        <taxon>Alveolata</taxon>
        <taxon>Ciliophora</taxon>
        <taxon>Intramacronucleata</taxon>
        <taxon>Oligohymenophorea</taxon>
        <taxon>Peniculida</taxon>
        <taxon>Parameciidae</taxon>
        <taxon>Paramecium</taxon>
    </lineage>
</organism>
<reference evidence="1" key="1">
    <citation type="submission" date="2021-01" db="EMBL/GenBank/DDBJ databases">
        <authorList>
            <consortium name="Genoscope - CEA"/>
            <person name="William W."/>
        </authorList>
    </citation>
    <scope>NUCLEOTIDE SEQUENCE</scope>
</reference>
<keyword evidence="2" id="KW-1185">Reference proteome</keyword>
<comment type="caution">
    <text evidence="1">The sequence shown here is derived from an EMBL/GenBank/DDBJ whole genome shotgun (WGS) entry which is preliminary data.</text>
</comment>
<gene>
    <name evidence="1" type="ORF">PSON_ATCC_30995.1.T0250216</name>
</gene>
<proteinExistence type="predicted"/>